<dbReference type="AlphaFoldDB" id="A0A3T0A7L1"/>
<evidence type="ECO:0000313" key="2">
    <source>
        <dbReference type="EMBL" id="AZT03257.1"/>
    </source>
</evidence>
<evidence type="ECO:0000313" key="4">
    <source>
        <dbReference type="EMBL" id="AZT28468.1"/>
    </source>
</evidence>
<reference evidence="2" key="1">
    <citation type="submission" date="2018-12" db="EMBL/GenBank/DDBJ databases">
        <title>Complete genome sequences of twenty non-typhoidal Salmonella isolates from Rwanda.</title>
        <authorList>
            <person name="Byukusenge M."/>
            <person name="Li L."/>
            <person name="Subhashinie K."/>
            <person name="Nzayirambaho M."/>
            <person name="Kuchipudi S.V."/>
            <person name="Jayarao B.M."/>
        </authorList>
    </citation>
    <scope>NUCLEOTIDE SEQUENCE</scope>
    <source>
        <strain evidence="4">RSE02</strain>
        <strain evidence="3">RSE08</strain>
        <strain evidence="2">RSE29</strain>
    </source>
</reference>
<accession>A0A3T0A7L1</accession>
<protein>
    <recommendedName>
        <fullName evidence="5">WbuO protein</fullName>
    </recommendedName>
</protein>
<feature type="transmembrane region" description="Helical" evidence="1">
    <location>
        <begin position="106"/>
        <end position="124"/>
    </location>
</feature>
<dbReference type="EMBL" id="CP034722">
    <property type="protein sequence ID" value="AZT28468.1"/>
    <property type="molecule type" value="Genomic_DNA"/>
</dbReference>
<dbReference type="EMBL" id="CP034718">
    <property type="protein sequence ID" value="AZT11598.1"/>
    <property type="molecule type" value="Genomic_DNA"/>
</dbReference>
<feature type="transmembrane region" description="Helical" evidence="1">
    <location>
        <begin position="241"/>
        <end position="258"/>
    </location>
</feature>
<feature type="transmembrane region" description="Helical" evidence="1">
    <location>
        <begin position="27"/>
        <end position="45"/>
    </location>
</feature>
<name>A0A3T0A7L1_SALET</name>
<gene>
    <name evidence="4" type="ORF">ELZ69_08585</name>
    <name evidence="3" type="ORF">ELZ75_08595</name>
    <name evidence="2" type="ORF">ELZ96_08595</name>
</gene>
<feature type="transmembrane region" description="Helical" evidence="1">
    <location>
        <begin position="219"/>
        <end position="236"/>
    </location>
</feature>
<evidence type="ECO:0008006" key="5">
    <source>
        <dbReference type="Google" id="ProtNLM"/>
    </source>
</evidence>
<keyword evidence="1" id="KW-0812">Transmembrane</keyword>
<keyword evidence="1" id="KW-1133">Transmembrane helix</keyword>
<feature type="transmembrane region" description="Helical" evidence="1">
    <location>
        <begin position="130"/>
        <end position="147"/>
    </location>
</feature>
<feature type="transmembrane region" description="Helical" evidence="1">
    <location>
        <begin position="51"/>
        <end position="68"/>
    </location>
</feature>
<proteinExistence type="predicted"/>
<sequence length="265" mass="32059">MIMKEYNIFYIPFWYSQQTRFRAVTRFFSWTIIYLIPVLLSFMFLSPIVNFIYLLKSFLGILLVYNLYEIGYIYNDTETIKNEVSPTLRLGYSQLQFYERNKKTIYFFRFTIAISLTIIIFFSYENSLTFLLASWFIIPTYVVYNSVRNRLNIPLHFVLVTLRYCSPVLLFSGINNVSVFFIMILLFPLINTFERCAENRFGLSFFKTFLLTNKKNGRYIYYMILLVGGIFCYYYFKTYVCFVFSCYAFYYMMFRFLYTQVNINV</sequence>
<keyword evidence="1" id="KW-0472">Membrane</keyword>
<evidence type="ECO:0000256" key="1">
    <source>
        <dbReference type="SAM" id="Phobius"/>
    </source>
</evidence>
<feature type="transmembrane region" description="Helical" evidence="1">
    <location>
        <begin position="168"/>
        <end position="190"/>
    </location>
</feature>
<organism evidence="2">
    <name type="scientific">Salmonella enterica subsp. enterica serovar Moero</name>
    <dbReference type="NCBI Taxonomy" id="2500154"/>
    <lineage>
        <taxon>Bacteria</taxon>
        <taxon>Pseudomonadati</taxon>
        <taxon>Pseudomonadota</taxon>
        <taxon>Gammaproteobacteria</taxon>
        <taxon>Enterobacterales</taxon>
        <taxon>Enterobacteriaceae</taxon>
        <taxon>Salmonella</taxon>
    </lineage>
</organism>
<dbReference type="EMBL" id="CP034705">
    <property type="protein sequence ID" value="AZT03257.1"/>
    <property type="molecule type" value="Genomic_DNA"/>
</dbReference>
<evidence type="ECO:0000313" key="3">
    <source>
        <dbReference type="EMBL" id="AZT11598.1"/>
    </source>
</evidence>